<sequence length="243" mass="27131">MTESTMTWMVEEPATLRDQTTASLREALLNSVFLPGEQLVERKLAELTGVSRTSIREALGTLEAEGLVTRVPGKGMVVTRLSEKEALSIYEARAVIESAMARLFVQRATEDEIEELSRRVEEAGKTCDPDRARLHAENLDAVSDMIMNCARNDILRQMASVLRARVTYLRTVTSRVASAERRRESMALLEGILDALRRRDADLADSRTRSYIERSAAFATSVLRDLGREDGQGAGTKNMEHEE</sequence>
<evidence type="ECO:0000259" key="4">
    <source>
        <dbReference type="PROSITE" id="PS50949"/>
    </source>
</evidence>
<dbReference type="CDD" id="cd07377">
    <property type="entry name" value="WHTH_GntR"/>
    <property type="match status" value="1"/>
</dbReference>
<evidence type="ECO:0000313" key="6">
    <source>
        <dbReference type="Proteomes" id="UP000182840"/>
    </source>
</evidence>
<dbReference type="PRINTS" id="PR00035">
    <property type="entry name" value="HTHGNTR"/>
</dbReference>
<dbReference type="Pfam" id="PF00392">
    <property type="entry name" value="GntR"/>
    <property type="match status" value="1"/>
</dbReference>
<dbReference type="PANTHER" id="PTHR43537:SF24">
    <property type="entry name" value="GLUCONATE OPERON TRANSCRIPTIONAL REPRESSOR"/>
    <property type="match status" value="1"/>
</dbReference>
<dbReference type="SUPFAM" id="SSF48008">
    <property type="entry name" value="GntR ligand-binding domain-like"/>
    <property type="match status" value="1"/>
</dbReference>
<keyword evidence="2" id="KW-0238">DNA-binding</keyword>
<reference evidence="6" key="1">
    <citation type="submission" date="2016-11" db="EMBL/GenBank/DDBJ databases">
        <title>Mesorhizobium oceanicum sp. nov., isolated from deep seawater in South China Sea.</title>
        <authorList>
            <person name="Fu G.-Y."/>
        </authorList>
    </citation>
    <scope>NUCLEOTIDE SEQUENCE [LARGE SCALE GENOMIC DNA]</scope>
    <source>
        <strain evidence="6">B7</strain>
    </source>
</reference>
<feature type="domain" description="HTH gntR-type" evidence="4">
    <location>
        <begin position="14"/>
        <end position="81"/>
    </location>
</feature>
<dbReference type="InterPro" id="IPR008920">
    <property type="entry name" value="TF_FadR/GntR_C"/>
</dbReference>
<dbReference type="Proteomes" id="UP000182840">
    <property type="component" value="Chromosome"/>
</dbReference>
<dbReference type="PANTHER" id="PTHR43537">
    <property type="entry name" value="TRANSCRIPTIONAL REGULATOR, GNTR FAMILY"/>
    <property type="match status" value="1"/>
</dbReference>
<dbReference type="InterPro" id="IPR011711">
    <property type="entry name" value="GntR_C"/>
</dbReference>
<dbReference type="RefSeq" id="WP_072603597.1">
    <property type="nucleotide sequence ID" value="NZ_CP018171.1"/>
</dbReference>
<keyword evidence="6" id="KW-1185">Reference proteome</keyword>
<accession>A0A1L3SQJ9</accession>
<evidence type="ECO:0000256" key="3">
    <source>
        <dbReference type="ARBA" id="ARBA00023163"/>
    </source>
</evidence>
<dbReference type="Pfam" id="PF07729">
    <property type="entry name" value="FCD"/>
    <property type="match status" value="1"/>
</dbReference>
<dbReference type="PROSITE" id="PS50949">
    <property type="entry name" value="HTH_GNTR"/>
    <property type="match status" value="1"/>
</dbReference>
<keyword evidence="3" id="KW-0804">Transcription</keyword>
<dbReference type="SMART" id="SM00895">
    <property type="entry name" value="FCD"/>
    <property type="match status" value="1"/>
</dbReference>
<dbReference type="AlphaFoldDB" id="A0A1L3SQJ9"/>
<dbReference type="Gene3D" id="1.10.10.10">
    <property type="entry name" value="Winged helix-like DNA-binding domain superfamily/Winged helix DNA-binding domain"/>
    <property type="match status" value="1"/>
</dbReference>
<dbReference type="Gene3D" id="1.20.120.530">
    <property type="entry name" value="GntR ligand-binding domain-like"/>
    <property type="match status" value="1"/>
</dbReference>
<evidence type="ECO:0000256" key="2">
    <source>
        <dbReference type="ARBA" id="ARBA00023125"/>
    </source>
</evidence>
<protein>
    <recommendedName>
        <fullName evidence="4">HTH gntR-type domain-containing protein</fullName>
    </recommendedName>
</protein>
<proteinExistence type="predicted"/>
<organism evidence="5 6">
    <name type="scientific">Aquibium oceanicum</name>
    <dbReference type="NCBI Taxonomy" id="1670800"/>
    <lineage>
        <taxon>Bacteria</taxon>
        <taxon>Pseudomonadati</taxon>
        <taxon>Pseudomonadota</taxon>
        <taxon>Alphaproteobacteria</taxon>
        <taxon>Hyphomicrobiales</taxon>
        <taxon>Phyllobacteriaceae</taxon>
        <taxon>Aquibium</taxon>
    </lineage>
</organism>
<dbReference type="InterPro" id="IPR036388">
    <property type="entry name" value="WH-like_DNA-bd_sf"/>
</dbReference>
<dbReference type="SMART" id="SM00345">
    <property type="entry name" value="HTH_GNTR"/>
    <property type="match status" value="1"/>
</dbReference>
<dbReference type="GO" id="GO:0003677">
    <property type="term" value="F:DNA binding"/>
    <property type="evidence" value="ECO:0007669"/>
    <property type="project" value="UniProtKB-KW"/>
</dbReference>
<dbReference type="EMBL" id="CP018171">
    <property type="protein sequence ID" value="APH71669.1"/>
    <property type="molecule type" value="Genomic_DNA"/>
</dbReference>
<dbReference type="OrthoDB" id="7846328at2"/>
<gene>
    <name evidence="5" type="ORF">BSQ44_10040</name>
</gene>
<dbReference type="InterPro" id="IPR000524">
    <property type="entry name" value="Tscrpt_reg_HTH_GntR"/>
</dbReference>
<name>A0A1L3SQJ9_9HYPH</name>
<dbReference type="GO" id="GO:0003700">
    <property type="term" value="F:DNA-binding transcription factor activity"/>
    <property type="evidence" value="ECO:0007669"/>
    <property type="project" value="InterPro"/>
</dbReference>
<evidence type="ECO:0000313" key="5">
    <source>
        <dbReference type="EMBL" id="APH71669.1"/>
    </source>
</evidence>
<dbReference type="SUPFAM" id="SSF46785">
    <property type="entry name" value="Winged helix' DNA-binding domain"/>
    <property type="match status" value="1"/>
</dbReference>
<dbReference type="InterPro" id="IPR036390">
    <property type="entry name" value="WH_DNA-bd_sf"/>
</dbReference>
<dbReference type="KEGG" id="meso:BSQ44_10040"/>
<dbReference type="STRING" id="1670800.BSQ44_10040"/>
<evidence type="ECO:0000256" key="1">
    <source>
        <dbReference type="ARBA" id="ARBA00023015"/>
    </source>
</evidence>
<keyword evidence="1" id="KW-0805">Transcription regulation</keyword>